<reference evidence="1" key="1">
    <citation type="submission" date="2023-05" db="EMBL/GenBank/DDBJ databases">
        <title>Cataloging the Phylogenetic Diversity of Human Bladder Bacteria.</title>
        <authorList>
            <person name="Du J."/>
        </authorList>
    </citation>
    <scope>NUCLEOTIDE SEQUENCE</scope>
    <source>
        <strain evidence="1">UMB9978</strain>
    </source>
</reference>
<protein>
    <submittedName>
        <fullName evidence="1">Uncharacterized protein</fullName>
    </submittedName>
</protein>
<accession>A0AAP4FF31</accession>
<sequence length="334" mass="35299">MRSIQNSAARAASRPYGRASHPGVRLARAFVSVLMVSACWLGVTTTTSGYSANARPGDAVAYKSVMRTEENPVYSARVLVAYVEKAHSGEDVTKAARSAYELLSGAKAWGGPVSNREMRQIEELVASRKASGQANAKRASVFSGELMRLALRPPKDTPLNRGDVDRLIAASIALYAASQKAGAPPVDNDAVAVVKKAAASAKVTDPVAALEKVVAKAQPTEADRSAELWDRAGDTSAKITEAARIITYRNPTATNQQWFEASRDLTLGLGKASGHPYAAAAIGPRDKYLAAGPEKLVAAKASLAQPVQRLAPHYEGKARIALVALAFQLAGHTR</sequence>
<evidence type="ECO:0000313" key="1">
    <source>
        <dbReference type="EMBL" id="MDK6275593.1"/>
    </source>
</evidence>
<dbReference type="RefSeq" id="WP_260076566.1">
    <property type="nucleotide sequence ID" value="NZ_JALXKR010000006.1"/>
</dbReference>
<dbReference type="Proteomes" id="UP001240483">
    <property type="component" value="Unassembled WGS sequence"/>
</dbReference>
<name>A0AAP4FF31_9MICC</name>
<evidence type="ECO:0000313" key="2">
    <source>
        <dbReference type="Proteomes" id="UP001240483"/>
    </source>
</evidence>
<comment type="caution">
    <text evidence="1">The sequence shown here is derived from an EMBL/GenBank/DDBJ whole genome shotgun (WGS) entry which is preliminary data.</text>
</comment>
<dbReference type="AlphaFoldDB" id="A0AAP4FF31"/>
<proteinExistence type="predicted"/>
<dbReference type="EMBL" id="JASODW010000009">
    <property type="protein sequence ID" value="MDK6275593.1"/>
    <property type="molecule type" value="Genomic_DNA"/>
</dbReference>
<organism evidence="1 2">
    <name type="scientific">Pseudoglutamicibacter cumminsii</name>
    <dbReference type="NCBI Taxonomy" id="156979"/>
    <lineage>
        <taxon>Bacteria</taxon>
        <taxon>Bacillati</taxon>
        <taxon>Actinomycetota</taxon>
        <taxon>Actinomycetes</taxon>
        <taxon>Micrococcales</taxon>
        <taxon>Micrococcaceae</taxon>
        <taxon>Pseudoglutamicibacter</taxon>
    </lineage>
</organism>
<gene>
    <name evidence="1" type="ORF">QP116_07610</name>
</gene>